<organism evidence="1 2">
    <name type="scientific">Diversispora eburnea</name>
    <dbReference type="NCBI Taxonomy" id="1213867"/>
    <lineage>
        <taxon>Eukaryota</taxon>
        <taxon>Fungi</taxon>
        <taxon>Fungi incertae sedis</taxon>
        <taxon>Mucoromycota</taxon>
        <taxon>Glomeromycotina</taxon>
        <taxon>Glomeromycetes</taxon>
        <taxon>Diversisporales</taxon>
        <taxon>Diversisporaceae</taxon>
        <taxon>Diversispora</taxon>
    </lineage>
</organism>
<dbReference type="Proteomes" id="UP000789706">
    <property type="component" value="Unassembled WGS sequence"/>
</dbReference>
<accession>A0A9N9GHI5</accession>
<comment type="caution">
    <text evidence="1">The sequence shown here is derived from an EMBL/GenBank/DDBJ whole genome shotgun (WGS) entry which is preliminary data.</text>
</comment>
<feature type="non-terminal residue" evidence="1">
    <location>
        <position position="69"/>
    </location>
</feature>
<reference evidence="1" key="1">
    <citation type="submission" date="2021-06" db="EMBL/GenBank/DDBJ databases">
        <authorList>
            <person name="Kallberg Y."/>
            <person name="Tangrot J."/>
            <person name="Rosling A."/>
        </authorList>
    </citation>
    <scope>NUCLEOTIDE SEQUENCE</scope>
    <source>
        <strain evidence="1">AZ414A</strain>
    </source>
</reference>
<dbReference type="EMBL" id="CAJVPK010001927">
    <property type="protein sequence ID" value="CAG8602377.1"/>
    <property type="molecule type" value="Genomic_DNA"/>
</dbReference>
<dbReference type="AlphaFoldDB" id="A0A9N9GHI5"/>
<dbReference type="OrthoDB" id="2494881at2759"/>
<evidence type="ECO:0000313" key="2">
    <source>
        <dbReference type="Proteomes" id="UP000789706"/>
    </source>
</evidence>
<sequence>ETNSEEDFDDINYNSEDDGSLFKYNKELFKINDRSETIQDEPKIILLETNTTLQKKIPYVIIDYLEEKI</sequence>
<gene>
    <name evidence="1" type="ORF">DEBURN_LOCUS9583</name>
</gene>
<keyword evidence="2" id="KW-1185">Reference proteome</keyword>
<protein>
    <submittedName>
        <fullName evidence="1">8939_t:CDS:1</fullName>
    </submittedName>
</protein>
<proteinExistence type="predicted"/>
<name>A0A9N9GHI5_9GLOM</name>
<evidence type="ECO:0000313" key="1">
    <source>
        <dbReference type="EMBL" id="CAG8602377.1"/>
    </source>
</evidence>